<organism evidence="1">
    <name type="scientific">marine sediment metagenome</name>
    <dbReference type="NCBI Taxonomy" id="412755"/>
    <lineage>
        <taxon>unclassified sequences</taxon>
        <taxon>metagenomes</taxon>
        <taxon>ecological metagenomes</taxon>
    </lineage>
</organism>
<protein>
    <submittedName>
        <fullName evidence="1">Uncharacterized protein</fullName>
    </submittedName>
</protein>
<sequence>MVATTFNLDLARVKDLPIIATDPEIIPLYSIVEIKERA</sequence>
<gene>
    <name evidence="1" type="ORF">S03H2_71424</name>
</gene>
<dbReference type="EMBL" id="BARU01047798">
    <property type="protein sequence ID" value="GAH90939.1"/>
    <property type="molecule type" value="Genomic_DNA"/>
</dbReference>
<dbReference type="AlphaFoldDB" id="X1KLB5"/>
<feature type="non-terminal residue" evidence="1">
    <location>
        <position position="38"/>
    </location>
</feature>
<evidence type="ECO:0000313" key="1">
    <source>
        <dbReference type="EMBL" id="GAH90939.1"/>
    </source>
</evidence>
<accession>X1KLB5</accession>
<name>X1KLB5_9ZZZZ</name>
<reference evidence="1" key="1">
    <citation type="journal article" date="2014" name="Front. Microbiol.">
        <title>High frequency of phylogenetically diverse reductive dehalogenase-homologous genes in deep subseafloor sedimentary metagenomes.</title>
        <authorList>
            <person name="Kawai M."/>
            <person name="Futagami T."/>
            <person name="Toyoda A."/>
            <person name="Takaki Y."/>
            <person name="Nishi S."/>
            <person name="Hori S."/>
            <person name="Arai W."/>
            <person name="Tsubouchi T."/>
            <person name="Morono Y."/>
            <person name="Uchiyama I."/>
            <person name="Ito T."/>
            <person name="Fujiyama A."/>
            <person name="Inagaki F."/>
            <person name="Takami H."/>
        </authorList>
    </citation>
    <scope>NUCLEOTIDE SEQUENCE</scope>
    <source>
        <strain evidence="1">Expedition CK06-06</strain>
    </source>
</reference>
<proteinExistence type="predicted"/>
<comment type="caution">
    <text evidence="1">The sequence shown here is derived from an EMBL/GenBank/DDBJ whole genome shotgun (WGS) entry which is preliminary data.</text>
</comment>